<dbReference type="PATRIC" id="fig|592029.3.peg.445"/>
<dbReference type="KEGG" id="ndo:DDD_0449"/>
<organism evidence="2 3">
    <name type="scientific">Nonlabens dokdonensis (strain DSM 17205 / KCTC 12402 / DSW-6)</name>
    <name type="common">Donghaeana dokdonensis</name>
    <dbReference type="NCBI Taxonomy" id="592029"/>
    <lineage>
        <taxon>Bacteria</taxon>
        <taxon>Pseudomonadati</taxon>
        <taxon>Bacteroidota</taxon>
        <taxon>Flavobacteriia</taxon>
        <taxon>Flavobacteriales</taxon>
        <taxon>Flavobacteriaceae</taxon>
        <taxon>Nonlabens</taxon>
    </lineage>
</organism>
<dbReference type="AlphaFoldDB" id="L7W705"/>
<dbReference type="OrthoDB" id="9778406at2"/>
<name>L7W705_NONDD</name>
<dbReference type="EMBL" id="CP001397">
    <property type="protein sequence ID" value="AGC75576.1"/>
    <property type="molecule type" value="Genomic_DNA"/>
</dbReference>
<dbReference type="InterPro" id="IPR029044">
    <property type="entry name" value="Nucleotide-diphossugar_trans"/>
</dbReference>
<evidence type="ECO:0000313" key="2">
    <source>
        <dbReference type="EMBL" id="AGC75576.1"/>
    </source>
</evidence>
<dbReference type="HOGENOM" id="CLU_025996_19_8_10"/>
<dbReference type="Proteomes" id="UP000011173">
    <property type="component" value="Chromosome"/>
</dbReference>
<sequence>MSTYRNTDLEILIATMNRNDLSFLEEMFQKKVNQIKESVLIVNQSLENVLHSDYENIRVINSKEFGLSKSRNLAIKHSNKELCWILDDDCIVLPEAVDHVIDTHGKIPNAIITFQALVKETNELYYNYFESSQPHTKESIINVLSPEITFKRNKQIIDDLKFDERFGLGAQFEDSENFIFLNDAFFHDLMPHFHNISLVKHDQINSSQDFFNDRIIYARGALAAYLNHNITFRKWKYAFFLLKKGMILNPKESFKKVKLFKKGATDFKKSSEI</sequence>
<accession>L7W705</accession>
<reference evidence="2 3" key="1">
    <citation type="journal article" date="2013" name="Genome Biol. Evol.">
        <title>Genomic makeup of the marine flavobacterium Nonlabens (Donghaeana) dokdonensis DSW-6 and identification of a novel class of rhodopsins.</title>
        <authorList>
            <person name="Kwon S.K."/>
            <person name="Kim B.K."/>
            <person name="Song J.Y."/>
            <person name="Kwak M.J."/>
            <person name="Lee C.H."/>
            <person name="Yoon J.H."/>
            <person name="Oh T.K."/>
            <person name="Kim J.F."/>
        </authorList>
    </citation>
    <scope>NUCLEOTIDE SEQUENCE [LARGE SCALE GENOMIC DNA]</scope>
    <source>
        <strain evidence="3">DSM 17205 / KCTC 12402 / DSW-6</strain>
    </source>
</reference>
<dbReference type="Pfam" id="PF00535">
    <property type="entry name" value="Glycos_transf_2"/>
    <property type="match status" value="1"/>
</dbReference>
<dbReference type="STRING" id="592029.DDD_0449"/>
<dbReference type="GO" id="GO:0016740">
    <property type="term" value="F:transferase activity"/>
    <property type="evidence" value="ECO:0007669"/>
    <property type="project" value="UniProtKB-KW"/>
</dbReference>
<dbReference type="Gene3D" id="3.90.550.10">
    <property type="entry name" value="Spore Coat Polysaccharide Biosynthesis Protein SpsA, Chain A"/>
    <property type="match status" value="1"/>
</dbReference>
<keyword evidence="2" id="KW-0808">Transferase</keyword>
<dbReference type="SUPFAM" id="SSF53448">
    <property type="entry name" value="Nucleotide-diphospho-sugar transferases"/>
    <property type="match status" value="1"/>
</dbReference>
<dbReference type="RefSeq" id="WP_015361074.1">
    <property type="nucleotide sequence ID" value="NC_020156.1"/>
</dbReference>
<protein>
    <submittedName>
        <fullName evidence="2">Glycosyl transferase, group 2 family protein</fullName>
    </submittedName>
</protein>
<evidence type="ECO:0000313" key="3">
    <source>
        <dbReference type="Proteomes" id="UP000011173"/>
    </source>
</evidence>
<dbReference type="eggNOG" id="COG1216">
    <property type="taxonomic scope" value="Bacteria"/>
</dbReference>
<evidence type="ECO:0000259" key="1">
    <source>
        <dbReference type="Pfam" id="PF00535"/>
    </source>
</evidence>
<gene>
    <name evidence="2" type="ordered locus">DDD_0449</name>
</gene>
<dbReference type="CDD" id="cd00761">
    <property type="entry name" value="Glyco_tranf_GTA_type"/>
    <property type="match status" value="1"/>
</dbReference>
<dbReference type="InterPro" id="IPR001173">
    <property type="entry name" value="Glyco_trans_2-like"/>
</dbReference>
<feature type="domain" description="Glycosyltransferase 2-like" evidence="1">
    <location>
        <begin position="11"/>
        <end position="131"/>
    </location>
</feature>
<proteinExistence type="predicted"/>